<dbReference type="EMBL" id="JBHUDP010000010">
    <property type="protein sequence ID" value="MFD1687277.1"/>
    <property type="molecule type" value="Genomic_DNA"/>
</dbReference>
<sequence>MSRSQRVVGAAPNVDLREASDETPFERDTDARRVISCYWCNCEESATILAEPGRTRRWEHERSNPSHVVEYWREDSDTNPEI</sequence>
<dbReference type="AlphaFoldDB" id="A0ABD6E0Y9"/>
<dbReference type="Proteomes" id="UP001597092">
    <property type="component" value="Unassembled WGS sequence"/>
</dbReference>
<organism evidence="2 3">
    <name type="scientific">Halobellus litoreus</name>
    <dbReference type="NCBI Taxonomy" id="755310"/>
    <lineage>
        <taxon>Archaea</taxon>
        <taxon>Methanobacteriati</taxon>
        <taxon>Methanobacteriota</taxon>
        <taxon>Stenosarchaea group</taxon>
        <taxon>Halobacteria</taxon>
        <taxon>Halobacteriales</taxon>
        <taxon>Haloferacaceae</taxon>
        <taxon>Halobellus</taxon>
    </lineage>
</organism>
<keyword evidence="3" id="KW-1185">Reference proteome</keyword>
<proteinExistence type="predicted"/>
<feature type="compositionally biased region" description="Basic and acidic residues" evidence="1">
    <location>
        <begin position="15"/>
        <end position="25"/>
    </location>
</feature>
<name>A0ABD6E0Y9_9EURY</name>
<comment type="caution">
    <text evidence="2">The sequence shown here is derived from an EMBL/GenBank/DDBJ whole genome shotgun (WGS) entry which is preliminary data.</text>
</comment>
<evidence type="ECO:0000256" key="1">
    <source>
        <dbReference type="SAM" id="MobiDB-lite"/>
    </source>
</evidence>
<accession>A0ABD6E0Y9</accession>
<gene>
    <name evidence="2" type="ORF">ACFSAS_16895</name>
</gene>
<feature type="region of interest" description="Disordered" evidence="1">
    <location>
        <begin position="1"/>
        <end position="25"/>
    </location>
</feature>
<evidence type="ECO:0000313" key="2">
    <source>
        <dbReference type="EMBL" id="MFD1687277.1"/>
    </source>
</evidence>
<reference evidence="2 3" key="1">
    <citation type="journal article" date="2019" name="Int. J. Syst. Evol. Microbiol.">
        <title>The Global Catalogue of Microorganisms (GCM) 10K type strain sequencing project: providing services to taxonomists for standard genome sequencing and annotation.</title>
        <authorList>
            <consortium name="The Broad Institute Genomics Platform"/>
            <consortium name="The Broad Institute Genome Sequencing Center for Infectious Disease"/>
            <person name="Wu L."/>
            <person name="Ma J."/>
        </authorList>
    </citation>
    <scope>NUCLEOTIDE SEQUENCE [LARGE SCALE GENOMIC DNA]</scope>
    <source>
        <strain evidence="2 3">CGMCC 1.10387</strain>
    </source>
</reference>
<evidence type="ECO:0000313" key="3">
    <source>
        <dbReference type="Proteomes" id="UP001597092"/>
    </source>
</evidence>
<protein>
    <submittedName>
        <fullName evidence="2">Uncharacterized protein</fullName>
    </submittedName>
</protein>
<dbReference type="RefSeq" id="WP_256305600.1">
    <property type="nucleotide sequence ID" value="NZ_JANHAW010000001.1"/>
</dbReference>